<dbReference type="InterPro" id="IPR010559">
    <property type="entry name" value="Sig_transdc_His_kin_internal"/>
</dbReference>
<evidence type="ECO:0000256" key="1">
    <source>
        <dbReference type="SAM" id="Coils"/>
    </source>
</evidence>
<dbReference type="SUPFAM" id="SSF55874">
    <property type="entry name" value="ATPase domain of HSP90 chaperone/DNA topoisomerase II/histidine kinase"/>
    <property type="match status" value="1"/>
</dbReference>
<gene>
    <name evidence="4" type="ORF">GETHPA_08510</name>
</gene>
<keyword evidence="1" id="KW-0175">Coiled coil</keyword>
<dbReference type="Gene3D" id="3.30.565.10">
    <property type="entry name" value="Histidine kinase-like ATPase, C-terminal domain"/>
    <property type="match status" value="1"/>
</dbReference>
<feature type="coiled-coil region" evidence="1">
    <location>
        <begin position="163"/>
        <end position="190"/>
    </location>
</feature>
<keyword evidence="2" id="KW-0472">Membrane</keyword>
<protein>
    <recommendedName>
        <fullName evidence="3">Signal transduction histidine kinase internal region domain-containing protein</fullName>
    </recommendedName>
</protein>
<dbReference type="InterPro" id="IPR036890">
    <property type="entry name" value="HATPase_C_sf"/>
</dbReference>
<organism evidence="4 5">
    <name type="scientific">Geothrix rubra</name>
    <dbReference type="NCBI Taxonomy" id="2927977"/>
    <lineage>
        <taxon>Bacteria</taxon>
        <taxon>Pseudomonadati</taxon>
        <taxon>Acidobacteriota</taxon>
        <taxon>Holophagae</taxon>
        <taxon>Holophagales</taxon>
        <taxon>Holophagaceae</taxon>
        <taxon>Geothrix</taxon>
    </lineage>
</organism>
<dbReference type="Pfam" id="PF06580">
    <property type="entry name" value="His_kinase"/>
    <property type="match status" value="1"/>
</dbReference>
<keyword evidence="5" id="KW-1185">Reference proteome</keyword>
<evidence type="ECO:0000313" key="4">
    <source>
        <dbReference type="EMBL" id="GLH69318.1"/>
    </source>
</evidence>
<name>A0ABQ5Q3W6_9BACT</name>
<evidence type="ECO:0000313" key="5">
    <source>
        <dbReference type="Proteomes" id="UP001165089"/>
    </source>
</evidence>
<comment type="caution">
    <text evidence="4">The sequence shown here is derived from an EMBL/GenBank/DDBJ whole genome shotgun (WGS) entry which is preliminary data.</text>
</comment>
<dbReference type="Proteomes" id="UP001165089">
    <property type="component" value="Unassembled WGS sequence"/>
</dbReference>
<feature type="transmembrane region" description="Helical" evidence="2">
    <location>
        <begin position="20"/>
        <end position="39"/>
    </location>
</feature>
<feature type="transmembrane region" description="Helical" evidence="2">
    <location>
        <begin position="80"/>
        <end position="99"/>
    </location>
</feature>
<evidence type="ECO:0000259" key="3">
    <source>
        <dbReference type="Pfam" id="PF06580"/>
    </source>
</evidence>
<keyword evidence="2" id="KW-0812">Transmembrane</keyword>
<dbReference type="PANTHER" id="PTHR34220:SF7">
    <property type="entry name" value="SENSOR HISTIDINE KINASE YPDA"/>
    <property type="match status" value="1"/>
</dbReference>
<accession>A0ABQ5Q3W6</accession>
<dbReference type="RefSeq" id="WP_285723316.1">
    <property type="nucleotide sequence ID" value="NZ_BSDD01000001.1"/>
</dbReference>
<proteinExistence type="predicted"/>
<feature type="transmembrane region" description="Helical" evidence="2">
    <location>
        <begin position="142"/>
        <end position="161"/>
    </location>
</feature>
<feature type="domain" description="Signal transduction histidine kinase internal region" evidence="3">
    <location>
        <begin position="180"/>
        <end position="259"/>
    </location>
</feature>
<dbReference type="PANTHER" id="PTHR34220">
    <property type="entry name" value="SENSOR HISTIDINE KINASE YPDA"/>
    <property type="match status" value="1"/>
</dbReference>
<dbReference type="EMBL" id="BSDD01000001">
    <property type="protein sequence ID" value="GLH69318.1"/>
    <property type="molecule type" value="Genomic_DNA"/>
</dbReference>
<evidence type="ECO:0000256" key="2">
    <source>
        <dbReference type="SAM" id="Phobius"/>
    </source>
</evidence>
<dbReference type="InterPro" id="IPR050640">
    <property type="entry name" value="Bact_2-comp_sensor_kinase"/>
</dbReference>
<feature type="transmembrane region" description="Helical" evidence="2">
    <location>
        <begin position="51"/>
        <end position="68"/>
    </location>
</feature>
<reference evidence="4 5" key="1">
    <citation type="journal article" date="2023" name="Antonie Van Leeuwenhoek">
        <title>Mesoterricola silvestris gen. nov., sp. nov., Mesoterricola sediminis sp. nov., Geothrix oryzae sp. nov., Geothrix edaphica sp. nov., Geothrix rubra sp. nov., and Geothrix limicola sp. nov., six novel members of Acidobacteriota isolated from soils.</title>
        <authorList>
            <person name="Itoh H."/>
            <person name="Sugisawa Y."/>
            <person name="Mise K."/>
            <person name="Xu Z."/>
            <person name="Kuniyasu M."/>
            <person name="Ushijima N."/>
            <person name="Kawano K."/>
            <person name="Kobayashi E."/>
            <person name="Shiratori Y."/>
            <person name="Masuda Y."/>
            <person name="Senoo K."/>
        </authorList>
    </citation>
    <scope>NUCLEOTIDE SEQUENCE [LARGE SCALE GENOMIC DNA]</scope>
    <source>
        <strain evidence="4 5">Red803</strain>
    </source>
</reference>
<sequence>MRALAAGQATWHRIKRPATWGAVLLFGLVWALARWAMGFPGRTPEDLLGPFLWALLFLAVTPFPWQWTGDDAPLARAWRGLLQAIPWNAAWVLALLLLLSGGGPRSGLGPGPGPGRGPGMGRGMRMMAPPEDRPWLPLHPRLLLLAVTNLSICVLLGWILADKERAEAVAREARRTAAQAQARALQAQMNPHVLFNAISGLTELVREDPEAAERALVSLADLLRGLLDHGARAAVPLALERELVERYLALEQIRLGRRLQVDWQWDRALEAAEVPPLLLQPLVENALKHGIAPSRTGGEVRIGLQARDGDLELEVANTGLALQDAAPEGVGVHNLRERLALLGLPEAAFSLFRDGDWTRARIRLPRPGARP</sequence>
<keyword evidence="2" id="KW-1133">Transmembrane helix</keyword>